<comment type="function">
    <text evidence="4">Nucleoside triphosphate pyrophosphatase. May have a dual role in cell division arrest and in preventing the incorporation of modified nucleotides into cellular nucleic acids.</text>
</comment>
<keyword evidence="4" id="KW-0963">Cytoplasm</keyword>
<dbReference type="PANTHER" id="PTHR43213">
    <property type="entry name" value="BIFUNCTIONAL DTTP/UTP PYROPHOSPHATASE/METHYLTRANSFERASE PROTEIN-RELATED"/>
    <property type="match status" value="1"/>
</dbReference>
<reference evidence="5 6" key="1">
    <citation type="submission" date="2018-02" db="EMBL/GenBank/DDBJ databases">
        <title>Whole genome sequencing of endophytic bacterium.</title>
        <authorList>
            <person name="Eedara R."/>
            <person name="Podile A.R."/>
        </authorList>
    </citation>
    <scope>NUCLEOTIDE SEQUENCE [LARGE SCALE GENOMIC DNA]</scope>
    <source>
        <strain evidence="5 6">RP1T</strain>
    </source>
</reference>
<dbReference type="GO" id="GO:0005737">
    <property type="term" value="C:cytoplasm"/>
    <property type="evidence" value="ECO:0007669"/>
    <property type="project" value="UniProtKB-SubCell"/>
</dbReference>
<dbReference type="InterPro" id="IPR029001">
    <property type="entry name" value="ITPase-like_fam"/>
</dbReference>
<name>A0A2S9QGW2_9HYPH</name>
<gene>
    <name evidence="5" type="ORF">C5L14_04960</name>
</gene>
<organism evidence="5 6">
    <name type="scientific">Labrys okinawensis</name>
    <dbReference type="NCBI Taxonomy" id="346911"/>
    <lineage>
        <taxon>Bacteria</taxon>
        <taxon>Pseudomonadati</taxon>
        <taxon>Pseudomonadota</taxon>
        <taxon>Alphaproteobacteria</taxon>
        <taxon>Hyphomicrobiales</taxon>
        <taxon>Xanthobacteraceae</taxon>
        <taxon>Labrys</taxon>
    </lineage>
</organism>
<evidence type="ECO:0000256" key="2">
    <source>
        <dbReference type="ARBA" id="ARBA00022801"/>
    </source>
</evidence>
<evidence type="ECO:0000256" key="4">
    <source>
        <dbReference type="HAMAP-Rule" id="MF_00528"/>
    </source>
</evidence>
<evidence type="ECO:0000313" key="5">
    <source>
        <dbReference type="EMBL" id="PRH88589.1"/>
    </source>
</evidence>
<dbReference type="RefSeq" id="WP_105860940.1">
    <property type="nucleotide sequence ID" value="NZ_PUEJ01000002.1"/>
</dbReference>
<proteinExistence type="inferred from homology"/>
<keyword evidence="2 4" id="KW-0378">Hydrolase</keyword>
<comment type="caution">
    <text evidence="4">Lacks conserved residue(s) required for the propagation of feature annotation.</text>
</comment>
<comment type="caution">
    <text evidence="5">The sequence shown here is derived from an EMBL/GenBank/DDBJ whole genome shotgun (WGS) entry which is preliminary data.</text>
</comment>
<comment type="catalytic activity">
    <reaction evidence="4">
        <text>a ribonucleoside 5'-triphosphate + H2O = a ribonucleoside 5'-phosphate + diphosphate + H(+)</text>
        <dbReference type="Rhea" id="RHEA:23996"/>
        <dbReference type="ChEBI" id="CHEBI:15377"/>
        <dbReference type="ChEBI" id="CHEBI:15378"/>
        <dbReference type="ChEBI" id="CHEBI:33019"/>
        <dbReference type="ChEBI" id="CHEBI:58043"/>
        <dbReference type="ChEBI" id="CHEBI:61557"/>
        <dbReference type="EC" id="3.6.1.9"/>
    </reaction>
</comment>
<dbReference type="SUPFAM" id="SSF52972">
    <property type="entry name" value="ITPase-like"/>
    <property type="match status" value="1"/>
</dbReference>
<dbReference type="AlphaFoldDB" id="A0A2S9QGW2"/>
<evidence type="ECO:0000256" key="1">
    <source>
        <dbReference type="ARBA" id="ARBA00001968"/>
    </source>
</evidence>
<protein>
    <recommendedName>
        <fullName evidence="4">Nucleoside triphosphate pyrophosphatase</fullName>
        <ecNumber evidence="4">3.6.1.9</ecNumber>
    </recommendedName>
    <alternativeName>
        <fullName evidence="4">Nucleotide pyrophosphatase</fullName>
        <shortName evidence="4">Nucleotide PPase</shortName>
    </alternativeName>
</protein>
<comment type="cofactor">
    <cofactor evidence="1 4">
        <name>a divalent metal cation</name>
        <dbReference type="ChEBI" id="CHEBI:60240"/>
    </cofactor>
</comment>
<dbReference type="HAMAP" id="MF_00528">
    <property type="entry name" value="Maf"/>
    <property type="match status" value="1"/>
</dbReference>
<dbReference type="Gene3D" id="3.90.950.10">
    <property type="match status" value="1"/>
</dbReference>
<dbReference type="OrthoDB" id="9813962at2"/>
<feature type="active site" description="Proton acceptor" evidence="4">
    <location>
        <position position="90"/>
    </location>
</feature>
<dbReference type="InterPro" id="IPR003697">
    <property type="entry name" value="Maf-like"/>
</dbReference>
<dbReference type="Pfam" id="PF02545">
    <property type="entry name" value="Maf"/>
    <property type="match status" value="1"/>
</dbReference>
<dbReference type="GO" id="GO:0047429">
    <property type="term" value="F:nucleoside triphosphate diphosphatase activity"/>
    <property type="evidence" value="ECO:0007669"/>
    <property type="project" value="UniProtKB-EC"/>
</dbReference>
<keyword evidence="3 4" id="KW-0546">Nucleotide metabolism</keyword>
<evidence type="ECO:0000313" key="6">
    <source>
        <dbReference type="Proteomes" id="UP000237682"/>
    </source>
</evidence>
<dbReference type="GO" id="GO:0009117">
    <property type="term" value="P:nucleotide metabolic process"/>
    <property type="evidence" value="ECO:0007669"/>
    <property type="project" value="UniProtKB-KW"/>
</dbReference>
<dbReference type="EC" id="3.6.1.9" evidence="4"/>
<evidence type="ECO:0000256" key="3">
    <source>
        <dbReference type="ARBA" id="ARBA00023080"/>
    </source>
</evidence>
<comment type="subcellular location">
    <subcellularLocation>
        <location evidence="4">Cytoplasm</location>
    </subcellularLocation>
</comment>
<dbReference type="PANTHER" id="PTHR43213:SF5">
    <property type="entry name" value="BIFUNCTIONAL DTTP_UTP PYROPHOSPHATASE_METHYLTRANSFERASE PROTEIN-RELATED"/>
    <property type="match status" value="1"/>
</dbReference>
<accession>A0A2S9QGW2</accession>
<dbReference type="Proteomes" id="UP000237682">
    <property type="component" value="Unassembled WGS sequence"/>
</dbReference>
<dbReference type="PIRSF" id="PIRSF006305">
    <property type="entry name" value="Maf"/>
    <property type="match status" value="1"/>
</dbReference>
<comment type="catalytic activity">
    <reaction evidence="4">
        <text>a 2'-deoxyribonucleoside 5'-triphosphate + H2O = a 2'-deoxyribonucleoside 5'-phosphate + diphosphate + H(+)</text>
        <dbReference type="Rhea" id="RHEA:44644"/>
        <dbReference type="ChEBI" id="CHEBI:15377"/>
        <dbReference type="ChEBI" id="CHEBI:15378"/>
        <dbReference type="ChEBI" id="CHEBI:33019"/>
        <dbReference type="ChEBI" id="CHEBI:61560"/>
        <dbReference type="ChEBI" id="CHEBI:65317"/>
        <dbReference type="EC" id="3.6.1.9"/>
    </reaction>
</comment>
<sequence>MKKVDAQLRDKATGAPPRFVLASKSAIRGDMLRAAGLAIETIPASIDERGFERRWQADNLAPDRVAEALAREKALAVSRAEPGAVVIGADQTMAMGEQRFSKVATLAQARDKLLALRGRCHELHAAYALARDGEVVASGVASARLTMRNFSDAFLDDYLDRAGEGILGSVGCYQLEGLGVTLFEAIEGDYFTILGLPLLPLLAALRERGLATA</sequence>
<keyword evidence="6" id="KW-1185">Reference proteome</keyword>
<comment type="similarity">
    <text evidence="4">Belongs to the Maf family.</text>
</comment>
<dbReference type="EMBL" id="PUEJ01000002">
    <property type="protein sequence ID" value="PRH88589.1"/>
    <property type="molecule type" value="Genomic_DNA"/>
</dbReference>